<evidence type="ECO:0000313" key="10">
    <source>
        <dbReference type="EMBL" id="CCV65391.1"/>
    </source>
</evidence>
<comment type="similarity">
    <text evidence="2 8">Belongs to the BioY family.</text>
</comment>
<evidence type="ECO:0000256" key="8">
    <source>
        <dbReference type="PIRNR" id="PIRNR016661"/>
    </source>
</evidence>
<dbReference type="KEGG" id="abra:BN85303700"/>
<dbReference type="HOGENOM" id="CLU_077931_1_1_14"/>
<feature type="transmembrane region" description="Helical" evidence="9">
    <location>
        <begin position="115"/>
        <end position="135"/>
    </location>
</feature>
<feature type="transmembrane region" description="Helical" evidence="9">
    <location>
        <begin position="30"/>
        <end position="49"/>
    </location>
</feature>
<dbReference type="EMBL" id="FO681348">
    <property type="protein sequence ID" value="CCV65391.1"/>
    <property type="molecule type" value="Genomic_DNA"/>
</dbReference>
<feature type="transmembrane region" description="Helical" evidence="9">
    <location>
        <begin position="141"/>
        <end position="166"/>
    </location>
</feature>
<feature type="transmembrane region" description="Helical" evidence="9">
    <location>
        <begin position="54"/>
        <end position="73"/>
    </location>
</feature>
<dbReference type="PANTHER" id="PTHR34295">
    <property type="entry name" value="BIOTIN TRANSPORTER BIOY"/>
    <property type="match status" value="1"/>
</dbReference>
<dbReference type="Pfam" id="PF02632">
    <property type="entry name" value="BioY"/>
    <property type="match status" value="1"/>
</dbReference>
<evidence type="ECO:0000256" key="5">
    <source>
        <dbReference type="ARBA" id="ARBA00022692"/>
    </source>
</evidence>
<evidence type="ECO:0000256" key="2">
    <source>
        <dbReference type="ARBA" id="ARBA00010692"/>
    </source>
</evidence>
<evidence type="ECO:0000256" key="7">
    <source>
        <dbReference type="ARBA" id="ARBA00023136"/>
    </source>
</evidence>
<dbReference type="OrthoDB" id="9803495at2"/>
<dbReference type="GO" id="GO:0015225">
    <property type="term" value="F:biotin transmembrane transporter activity"/>
    <property type="evidence" value="ECO:0007669"/>
    <property type="project" value="UniProtKB-UniRule"/>
</dbReference>
<comment type="subcellular location">
    <subcellularLocation>
        <location evidence="1 8">Cell membrane</location>
        <topology evidence="1 8">Multi-pass membrane protein</topology>
    </subcellularLocation>
</comment>
<dbReference type="PANTHER" id="PTHR34295:SF4">
    <property type="entry name" value="BIOTIN TRANSPORTER BIOY-RELATED"/>
    <property type="match status" value="1"/>
</dbReference>
<dbReference type="GO" id="GO:0016874">
    <property type="term" value="F:ligase activity"/>
    <property type="evidence" value="ECO:0007669"/>
    <property type="project" value="UniProtKB-KW"/>
</dbReference>
<dbReference type="PIRSF" id="PIRSF016661">
    <property type="entry name" value="BioY"/>
    <property type="match status" value="1"/>
</dbReference>
<keyword evidence="6 9" id="KW-1133">Transmembrane helix</keyword>
<protein>
    <recommendedName>
        <fullName evidence="8">Biotin transporter</fullName>
    </recommendedName>
</protein>
<accession>U4KMN5</accession>
<gene>
    <name evidence="10" type="primary">birA</name>
    <name evidence="10" type="ORF">BN85303700</name>
</gene>
<evidence type="ECO:0000256" key="1">
    <source>
        <dbReference type="ARBA" id="ARBA00004651"/>
    </source>
</evidence>
<reference evidence="10 11" key="1">
    <citation type="journal article" date="2013" name="J. Mol. Microbiol. Biotechnol.">
        <title>Analysis of the Complete Genomes of Acholeplasma brassicae , A. palmae and A. laidlawii and Their Comparison to the Obligate Parasites from ' Candidatus Phytoplasma'.</title>
        <authorList>
            <person name="Kube M."/>
            <person name="Siewert C."/>
            <person name="Migdoll A.M."/>
            <person name="Duduk B."/>
            <person name="Holz S."/>
            <person name="Rabus R."/>
            <person name="Seemuller E."/>
            <person name="Mitrovic J."/>
            <person name="Muller I."/>
            <person name="Buttner C."/>
            <person name="Reinhardt R."/>
        </authorList>
    </citation>
    <scope>NUCLEOTIDE SEQUENCE [LARGE SCALE GENOMIC DNA]</scope>
    <source>
        <strain evidence="11">0502</strain>
    </source>
</reference>
<keyword evidence="4 8" id="KW-1003">Cell membrane</keyword>
<keyword evidence="7 8" id="KW-0472">Membrane</keyword>
<keyword evidence="3 8" id="KW-0813">Transport</keyword>
<keyword evidence="5 9" id="KW-0812">Transmembrane</keyword>
<sequence length="187" mass="20932">MKLERLLKLSILVSMLIALVYLMPPIVMPFSGIPITLQTWMVLMIGLLLKPKEAFFAVMSYVILGALGLPIFSGQKGGMSVILGPTGGFIVGFPLVSMFVAVFKQKQSAIIKNTLISIVFMIIVLYAFAALWFVSYLNMTYLNALFVLLPFVPFDLAKVLFANLIYQKLPLQLLNTQTVRTKEKKYE</sequence>
<feature type="transmembrane region" description="Helical" evidence="9">
    <location>
        <begin position="79"/>
        <end position="103"/>
    </location>
</feature>
<feature type="transmembrane region" description="Helical" evidence="9">
    <location>
        <begin position="7"/>
        <end position="24"/>
    </location>
</feature>
<dbReference type="RefSeq" id="WP_030004252.1">
    <property type="nucleotide sequence ID" value="NC_022549.1"/>
</dbReference>
<dbReference type="AlphaFoldDB" id="U4KMN5"/>
<dbReference type="InterPro" id="IPR003784">
    <property type="entry name" value="BioY"/>
</dbReference>
<organism evidence="10 11">
    <name type="scientific">Acholeplasma brassicae</name>
    <dbReference type="NCBI Taxonomy" id="61635"/>
    <lineage>
        <taxon>Bacteria</taxon>
        <taxon>Bacillati</taxon>
        <taxon>Mycoplasmatota</taxon>
        <taxon>Mollicutes</taxon>
        <taxon>Acholeplasmatales</taxon>
        <taxon>Acholeplasmataceae</taxon>
        <taxon>Acholeplasma</taxon>
    </lineage>
</organism>
<dbReference type="GO" id="GO:0005886">
    <property type="term" value="C:plasma membrane"/>
    <property type="evidence" value="ECO:0007669"/>
    <property type="project" value="UniProtKB-SubCell"/>
</dbReference>
<dbReference type="Gene3D" id="1.10.1760.20">
    <property type="match status" value="1"/>
</dbReference>
<proteinExistence type="inferred from homology"/>
<dbReference type="STRING" id="61635.BN85303700"/>
<keyword evidence="10" id="KW-0436">Ligase</keyword>
<evidence type="ECO:0000256" key="9">
    <source>
        <dbReference type="SAM" id="Phobius"/>
    </source>
</evidence>
<name>U4KMN5_9MOLU</name>
<keyword evidence="11" id="KW-1185">Reference proteome</keyword>
<evidence type="ECO:0000256" key="4">
    <source>
        <dbReference type="ARBA" id="ARBA00022475"/>
    </source>
</evidence>
<evidence type="ECO:0000256" key="6">
    <source>
        <dbReference type="ARBA" id="ARBA00022989"/>
    </source>
</evidence>
<evidence type="ECO:0000256" key="3">
    <source>
        <dbReference type="ARBA" id="ARBA00022448"/>
    </source>
</evidence>
<dbReference type="Proteomes" id="UP000032737">
    <property type="component" value="Chromosome"/>
</dbReference>
<evidence type="ECO:0000313" key="11">
    <source>
        <dbReference type="Proteomes" id="UP000032737"/>
    </source>
</evidence>